<evidence type="ECO:0000256" key="1">
    <source>
        <dbReference type="SAM" id="MobiDB-lite"/>
    </source>
</evidence>
<feature type="transmembrane region" description="Helical" evidence="2">
    <location>
        <begin position="156"/>
        <end position="176"/>
    </location>
</feature>
<name>A0ABN6U9G0_9NOCA</name>
<protein>
    <recommendedName>
        <fullName evidence="5">DUF2637 domain-containing protein</fullName>
    </recommendedName>
</protein>
<organism evidence="3 4">
    <name type="scientific">Nocardia sputorum</name>
    <dbReference type="NCBI Taxonomy" id="2984338"/>
    <lineage>
        <taxon>Bacteria</taxon>
        <taxon>Bacillati</taxon>
        <taxon>Actinomycetota</taxon>
        <taxon>Actinomycetes</taxon>
        <taxon>Mycobacteriales</taxon>
        <taxon>Nocardiaceae</taxon>
        <taxon>Nocardia</taxon>
    </lineage>
</organism>
<keyword evidence="4" id="KW-1185">Reference proteome</keyword>
<feature type="compositionally biased region" description="Basic and acidic residues" evidence="1">
    <location>
        <begin position="54"/>
        <end position="63"/>
    </location>
</feature>
<gene>
    <name evidence="3" type="ORF">IFM12276_48850</name>
</gene>
<sequence>MLDEQTPDDDVARLARRVEKARGRLAYQFDPALTGALSEEELLAERELAERIRTQDRDQRWKQAEASASASDRSRHTAEAIEKAEIRDLLLARKAIAAQRRASSPHARLASLYRHRSWSLGALAGVVAAGMLWSAVNVQHNIAPGGPTDPLYWFSYLLEAMISVSLIIIMIGTNKVTEWGVLDNRSQVAAAEVALLALTVGLNTYPYVSAGRWFDAAVHGVAPVMIGVALLIHDAASARYGRAISYATEQVRSLPDPTGHDPLPERSSENIRTGADTGLSLDLHAPMVQGAHS</sequence>
<accession>A0ABN6U9G0</accession>
<feature type="transmembrane region" description="Helical" evidence="2">
    <location>
        <begin position="118"/>
        <end position="136"/>
    </location>
</feature>
<dbReference type="Proteomes" id="UP001317870">
    <property type="component" value="Chromosome"/>
</dbReference>
<feature type="region of interest" description="Disordered" evidence="1">
    <location>
        <begin position="54"/>
        <end position="77"/>
    </location>
</feature>
<feature type="compositionally biased region" description="Basic and acidic residues" evidence="1">
    <location>
        <begin position="258"/>
        <end position="269"/>
    </location>
</feature>
<evidence type="ECO:0000256" key="2">
    <source>
        <dbReference type="SAM" id="Phobius"/>
    </source>
</evidence>
<keyword evidence="2" id="KW-1133">Transmembrane helix</keyword>
<dbReference type="RefSeq" id="WP_281874962.1">
    <property type="nucleotide sequence ID" value="NZ_AP026976.1"/>
</dbReference>
<evidence type="ECO:0000313" key="3">
    <source>
        <dbReference type="EMBL" id="BDU01857.1"/>
    </source>
</evidence>
<keyword evidence="2" id="KW-0472">Membrane</keyword>
<keyword evidence="2" id="KW-0812">Transmembrane</keyword>
<feature type="region of interest" description="Disordered" evidence="1">
    <location>
        <begin position="252"/>
        <end position="272"/>
    </location>
</feature>
<evidence type="ECO:0000313" key="4">
    <source>
        <dbReference type="Proteomes" id="UP001317870"/>
    </source>
</evidence>
<evidence type="ECO:0008006" key="5">
    <source>
        <dbReference type="Google" id="ProtNLM"/>
    </source>
</evidence>
<reference evidence="3 4" key="1">
    <citation type="submission" date="2022-11" db="EMBL/GenBank/DDBJ databases">
        <title>Genome Sequencing of Nocardia sp. ON39_IFM12276 and assembly.</title>
        <authorList>
            <person name="Shimojima M."/>
            <person name="Toyokawa M."/>
            <person name="Uesaka K."/>
        </authorList>
    </citation>
    <scope>NUCLEOTIDE SEQUENCE [LARGE SCALE GENOMIC DNA]</scope>
    <source>
        <strain evidence="3 4">IFM 12276</strain>
    </source>
</reference>
<feature type="transmembrane region" description="Helical" evidence="2">
    <location>
        <begin position="188"/>
        <end position="207"/>
    </location>
</feature>
<feature type="transmembrane region" description="Helical" evidence="2">
    <location>
        <begin position="213"/>
        <end position="232"/>
    </location>
</feature>
<proteinExistence type="predicted"/>
<dbReference type="EMBL" id="AP026978">
    <property type="protein sequence ID" value="BDU01857.1"/>
    <property type="molecule type" value="Genomic_DNA"/>
</dbReference>